<dbReference type="Gene3D" id="1.10.1130.10">
    <property type="entry name" value="Flavocytochrome C3, Chain A"/>
    <property type="match status" value="1"/>
</dbReference>
<name>A0A4R9J2M3_9LEPT</name>
<reference evidence="3" key="1">
    <citation type="journal article" date="2019" name="PLoS Negl. Trop. Dis.">
        <title>Revisiting the worldwide diversity of Leptospira species in the environment.</title>
        <authorList>
            <person name="Vincent A.T."/>
            <person name="Schiettekatte O."/>
            <person name="Bourhy P."/>
            <person name="Veyrier F.J."/>
            <person name="Picardeau M."/>
        </authorList>
    </citation>
    <scope>NUCLEOTIDE SEQUENCE [LARGE SCALE GENOMIC DNA]</scope>
    <source>
        <strain evidence="3">201800265</strain>
    </source>
</reference>
<dbReference type="InterPro" id="IPR036280">
    <property type="entry name" value="Multihaem_cyt_sf"/>
</dbReference>
<organism evidence="3 4">
    <name type="scientific">Leptospira koniambonensis</name>
    <dbReference type="NCBI Taxonomy" id="2484950"/>
    <lineage>
        <taxon>Bacteria</taxon>
        <taxon>Pseudomonadati</taxon>
        <taxon>Spirochaetota</taxon>
        <taxon>Spirochaetia</taxon>
        <taxon>Leptospirales</taxon>
        <taxon>Leptospiraceae</taxon>
        <taxon>Leptospira</taxon>
    </lineage>
</organism>
<evidence type="ECO:0000313" key="4">
    <source>
        <dbReference type="Proteomes" id="UP000297871"/>
    </source>
</evidence>
<feature type="domain" description="Cytochrome c-552/4" evidence="2">
    <location>
        <begin position="21"/>
        <end position="91"/>
    </location>
</feature>
<accession>A0A4R9J2M3</accession>
<evidence type="ECO:0000313" key="3">
    <source>
        <dbReference type="EMBL" id="TGL28548.1"/>
    </source>
</evidence>
<dbReference type="EMBL" id="RQFY01000012">
    <property type="protein sequence ID" value="TGL28548.1"/>
    <property type="molecule type" value="Genomic_DNA"/>
</dbReference>
<proteinExistence type="predicted"/>
<dbReference type="OrthoDB" id="9814800at2"/>
<dbReference type="InterPro" id="IPR023155">
    <property type="entry name" value="Cyt_c-552/4"/>
</dbReference>
<dbReference type="AlphaFoldDB" id="A0A4R9J2M3"/>
<keyword evidence="4" id="KW-1185">Reference proteome</keyword>
<comment type="caution">
    <text evidence="3">The sequence shown here is derived from an EMBL/GenBank/DDBJ whole genome shotgun (WGS) entry which is preliminary data.</text>
</comment>
<sequence>MAVDSVKNLKTGKLSESSADCGTCHKKIYENWRGSRHSQAFTNPLYKQSHEKEPMSWCLNCHAPFLQANSDPKDPNQRLQSEDGVSCITCHVRDGKILVNNLPTQTENVHEYKQTELLASEEFCANCHQFNFPDKESVTKQKNFISYSNLPMQNTVEEWKQSYWHGKKNCQSCHLLPNSSKSHTFPGGHHIQKLRDSFSVFLEKSSESTYIVSLFAEDIGHSFPTGDLFRSLRLRVLDQKGIVIQEWRLGKTYEENRNASLTDAIKYLSEDSVLDPPKDRSKSSSKKFVFRSITKEKQFRYELFIDFVNPTTHIFGKLNSESTLLKFKSGELTASEWNGSKG</sequence>
<protein>
    <submittedName>
        <fullName evidence="3">Cytochrome c554 and C-prime</fullName>
    </submittedName>
</protein>
<dbReference type="InterPro" id="IPR051829">
    <property type="entry name" value="Multiheme_Cytochr_ET"/>
</dbReference>
<dbReference type="Pfam" id="PF13435">
    <property type="entry name" value="Cytochrome_C554"/>
    <property type="match status" value="1"/>
</dbReference>
<keyword evidence="1" id="KW-0732">Signal</keyword>
<dbReference type="PANTHER" id="PTHR35038">
    <property type="entry name" value="DISSIMILATORY SULFITE REDUCTASE SIRA"/>
    <property type="match status" value="1"/>
</dbReference>
<evidence type="ECO:0000259" key="2">
    <source>
        <dbReference type="Pfam" id="PF13435"/>
    </source>
</evidence>
<dbReference type="PANTHER" id="PTHR35038:SF8">
    <property type="entry name" value="C-TYPE POLYHEME CYTOCHROME OMCC"/>
    <property type="match status" value="1"/>
</dbReference>
<evidence type="ECO:0000256" key="1">
    <source>
        <dbReference type="ARBA" id="ARBA00022729"/>
    </source>
</evidence>
<dbReference type="Proteomes" id="UP000297871">
    <property type="component" value="Unassembled WGS sequence"/>
</dbReference>
<dbReference type="SUPFAM" id="SSF48695">
    <property type="entry name" value="Multiheme cytochromes"/>
    <property type="match status" value="2"/>
</dbReference>
<gene>
    <name evidence="3" type="ORF">EHQ52_18070</name>
</gene>